<feature type="region of interest" description="Disordered" evidence="1">
    <location>
        <begin position="1"/>
        <end position="38"/>
    </location>
</feature>
<name>A0ABP9B376_9ACTN</name>
<gene>
    <name evidence="2" type="ORF">GCM10023329_47010</name>
</gene>
<evidence type="ECO:0000313" key="3">
    <source>
        <dbReference type="Proteomes" id="UP001501147"/>
    </source>
</evidence>
<feature type="compositionally biased region" description="Basic and acidic residues" evidence="1">
    <location>
        <begin position="1"/>
        <end position="10"/>
    </location>
</feature>
<sequence>MSDHPAEHSAHSAAWSDPGAPAGPPAGPISAPGAGSVTPADAADAARLVSFGLQPRLLPARDAEYGELLRRYREDTAFARLADAVATGLGLVVLEVSPRAGMAVTAGEDSVFAVRMGDYARRASSDAADRFLHGLAHLAVAAMAFPRPEDLADDGYIGRITVNGVDGFVRQACRRLEERAEEEGRNSDPASGSSHLEEAWRVYARRSATGATKDARRLAGSTTGIIGKAVGFLTESGFLQRTGDEAGGTYRTTARFQLQVRDMAGTAAMSELLDLGVVPVSDGSATLVPAPEGDDLELAADAGLPFHT</sequence>
<protein>
    <submittedName>
        <fullName evidence="2">Uncharacterized protein</fullName>
    </submittedName>
</protein>
<dbReference type="RefSeq" id="WP_345615425.1">
    <property type="nucleotide sequence ID" value="NZ_BAABJV010000015.1"/>
</dbReference>
<reference evidence="3" key="1">
    <citation type="journal article" date="2019" name="Int. J. Syst. Evol. Microbiol.">
        <title>The Global Catalogue of Microorganisms (GCM) 10K type strain sequencing project: providing services to taxonomists for standard genome sequencing and annotation.</title>
        <authorList>
            <consortium name="The Broad Institute Genomics Platform"/>
            <consortium name="The Broad Institute Genome Sequencing Center for Infectious Disease"/>
            <person name="Wu L."/>
            <person name="Ma J."/>
        </authorList>
    </citation>
    <scope>NUCLEOTIDE SEQUENCE [LARGE SCALE GENOMIC DNA]</scope>
    <source>
        <strain evidence="3">JCM 18324</strain>
    </source>
</reference>
<keyword evidence="3" id="KW-1185">Reference proteome</keyword>
<proteinExistence type="predicted"/>
<evidence type="ECO:0000313" key="2">
    <source>
        <dbReference type="EMBL" id="GAA4789979.1"/>
    </source>
</evidence>
<evidence type="ECO:0000256" key="1">
    <source>
        <dbReference type="SAM" id="MobiDB-lite"/>
    </source>
</evidence>
<dbReference type="EMBL" id="BAABJV010000015">
    <property type="protein sequence ID" value="GAA4789979.1"/>
    <property type="molecule type" value="Genomic_DNA"/>
</dbReference>
<comment type="caution">
    <text evidence="2">The sequence shown here is derived from an EMBL/GenBank/DDBJ whole genome shotgun (WGS) entry which is preliminary data.</text>
</comment>
<organism evidence="2 3">
    <name type="scientific">Streptomyces sanyensis</name>
    <dbReference type="NCBI Taxonomy" id="568869"/>
    <lineage>
        <taxon>Bacteria</taxon>
        <taxon>Bacillati</taxon>
        <taxon>Actinomycetota</taxon>
        <taxon>Actinomycetes</taxon>
        <taxon>Kitasatosporales</taxon>
        <taxon>Streptomycetaceae</taxon>
        <taxon>Streptomyces</taxon>
    </lineage>
</organism>
<accession>A0ABP9B376</accession>
<dbReference type="Proteomes" id="UP001501147">
    <property type="component" value="Unassembled WGS sequence"/>
</dbReference>